<dbReference type="FunFam" id="1.20.1070.10:FF:000523">
    <property type="entry name" value="5-hydroxytryptamine receptor 2B"/>
    <property type="match status" value="1"/>
</dbReference>
<keyword evidence="3" id="KW-1003">Cell membrane</keyword>
<feature type="region of interest" description="Disordered" evidence="12">
    <location>
        <begin position="456"/>
        <end position="485"/>
    </location>
</feature>
<feature type="domain" description="G-protein coupled receptors family 1 profile" evidence="14">
    <location>
        <begin position="134"/>
        <end position="601"/>
    </location>
</feature>
<dbReference type="eggNOG" id="KOG3656">
    <property type="taxonomic scope" value="Eukaryota"/>
</dbReference>
<comment type="subcellular location">
    <subcellularLocation>
        <location evidence="1">Cell membrane</location>
        <topology evidence="1">Multi-pass membrane protein</topology>
    </subcellularLocation>
</comment>
<evidence type="ECO:0000256" key="2">
    <source>
        <dbReference type="ARBA" id="ARBA00010663"/>
    </source>
</evidence>
<dbReference type="PRINTS" id="PR00237">
    <property type="entry name" value="GPCRRHODOPSN"/>
</dbReference>
<keyword evidence="6 11" id="KW-0297">G-protein coupled receptor</keyword>
<feature type="transmembrane region" description="Helical" evidence="13">
    <location>
        <begin position="119"/>
        <end position="143"/>
    </location>
</feature>
<dbReference type="AlphaFoldDB" id="B4GMI0"/>
<evidence type="ECO:0000259" key="14">
    <source>
        <dbReference type="PROSITE" id="PS50262"/>
    </source>
</evidence>
<name>B4GMI0_DROPE</name>
<evidence type="ECO:0000256" key="13">
    <source>
        <dbReference type="SAM" id="Phobius"/>
    </source>
</evidence>
<feature type="compositionally biased region" description="Polar residues" evidence="12">
    <location>
        <begin position="462"/>
        <end position="474"/>
    </location>
</feature>
<evidence type="ECO:0000256" key="8">
    <source>
        <dbReference type="ARBA" id="ARBA00023157"/>
    </source>
</evidence>
<dbReference type="GO" id="GO:0071880">
    <property type="term" value="P:adenylate cyclase-activating adrenergic receptor signaling pathway"/>
    <property type="evidence" value="ECO:0007669"/>
    <property type="project" value="TreeGrafter"/>
</dbReference>
<dbReference type="PhylomeDB" id="B4GMI0"/>
<keyword evidence="4 11" id="KW-0812">Transmembrane</keyword>
<dbReference type="SMART" id="SM01381">
    <property type="entry name" value="7TM_GPCR_Srsx"/>
    <property type="match status" value="1"/>
</dbReference>
<dbReference type="Proteomes" id="UP000008744">
    <property type="component" value="Unassembled WGS sequence"/>
</dbReference>
<gene>
    <name evidence="15" type="primary">Dper\GL12393</name>
    <name evidence="15" type="ORF">Dper_GL12393</name>
</gene>
<sequence length="635" mass="69936">MTMPLNSSSSGSDLPSATADPHQPLPHHHHHQQTLLLYSGLLSSALSVATTEDSSVSTSNALVLIQTTTSATTAAAGLGGLGSGATSISTLRATATAAGVLGVPSVNSYLVSMAWPKSLAVALFLVLILVTVVGNTLVILAVMTTRRLRTVTNCFVMNLAITDWLVGTCVMPPSVILYITGTWRFGWILCDIWISLDILLCTGSILSLCAISLDRYLAVTQPLTYSKKRRSKRLALLMILVVWITALSITCPPYLGWYEAGRHQEEYVDCRYNQNKGYVVFSAMGSFFIPLTVMLYVYVKIGYVLTSRRQRIVRDANSERTADCDVDGDNFISESEHYHCTPTKWLPHRKSRWRFNSLHDQTGAGTGTGTGSTASAGKQSLKCPKCQEKTGQVPDKTLTFKHQPTFYELVEVSRLSSLIHCSAISCKYGGPCMHSTPSVPSGLHYTGSQASFSDTCLGGMQGSNMAAESPSDSKPQPLDGDSKGGSQAVLQKRVFDMQHHYQQGQVPVQVPVQAHHHHHSHNHGQHNPHRMPMRVSTTKRDSTKTAKTLTIVMGGLIACWLPFFVYYLLIPFLPRPAVLEDLMFGFTWVGWVNCAINPFIYAFYNPDFRTAFWRLTCRPICKQKRPPNHLAMFRG</sequence>
<dbReference type="GO" id="GO:0043410">
    <property type="term" value="P:positive regulation of MAPK cascade"/>
    <property type="evidence" value="ECO:0007669"/>
    <property type="project" value="TreeGrafter"/>
</dbReference>
<keyword evidence="16" id="KW-1185">Reference proteome</keyword>
<protein>
    <submittedName>
        <fullName evidence="15">GL12393</fullName>
    </submittedName>
</protein>
<evidence type="ECO:0000313" key="15">
    <source>
        <dbReference type="EMBL" id="EDW38054.1"/>
    </source>
</evidence>
<proteinExistence type="inferred from homology"/>
<dbReference type="STRING" id="7234.B4GMI0"/>
<dbReference type="GO" id="GO:0071418">
    <property type="term" value="P:cellular response to amine stimulus"/>
    <property type="evidence" value="ECO:0007669"/>
    <property type="project" value="EnsemblMetazoa"/>
</dbReference>
<dbReference type="GO" id="GO:0071928">
    <property type="term" value="P:tyramine signaling pathway"/>
    <property type="evidence" value="ECO:0007669"/>
    <property type="project" value="EnsemblMetazoa"/>
</dbReference>
<feature type="transmembrane region" description="Helical" evidence="13">
    <location>
        <begin position="155"/>
        <end position="180"/>
    </location>
</feature>
<evidence type="ECO:0000256" key="1">
    <source>
        <dbReference type="ARBA" id="ARBA00004651"/>
    </source>
</evidence>
<feature type="transmembrane region" description="Helical" evidence="13">
    <location>
        <begin position="582"/>
        <end position="604"/>
    </location>
</feature>
<reference evidence="15 16" key="1">
    <citation type="journal article" date="2007" name="Nature">
        <title>Evolution of genes and genomes on the Drosophila phylogeny.</title>
        <authorList>
            <consortium name="Drosophila 12 Genomes Consortium"/>
            <person name="Clark A.G."/>
            <person name="Eisen M.B."/>
            <person name="Smith D.R."/>
            <person name="Bergman C.M."/>
            <person name="Oliver B."/>
            <person name="Markow T.A."/>
            <person name="Kaufman T.C."/>
            <person name="Kellis M."/>
            <person name="Gelbart W."/>
            <person name="Iyer V.N."/>
            <person name="Pollard D.A."/>
            <person name="Sackton T.B."/>
            <person name="Larracuente A.M."/>
            <person name="Singh N.D."/>
            <person name="Abad J.P."/>
            <person name="Abt D.N."/>
            <person name="Adryan B."/>
            <person name="Aguade M."/>
            <person name="Akashi H."/>
            <person name="Anderson W.W."/>
            <person name="Aquadro C.F."/>
            <person name="Ardell D.H."/>
            <person name="Arguello R."/>
            <person name="Artieri C.G."/>
            <person name="Barbash D.A."/>
            <person name="Barker D."/>
            <person name="Barsanti P."/>
            <person name="Batterham P."/>
            <person name="Batzoglou S."/>
            <person name="Begun D."/>
            <person name="Bhutkar A."/>
            <person name="Blanco E."/>
            <person name="Bosak S.A."/>
            <person name="Bradley R.K."/>
            <person name="Brand A.D."/>
            <person name="Brent M.R."/>
            <person name="Brooks A.N."/>
            <person name="Brown R.H."/>
            <person name="Butlin R.K."/>
            <person name="Caggese C."/>
            <person name="Calvi B.R."/>
            <person name="Bernardo de Carvalho A."/>
            <person name="Caspi A."/>
            <person name="Castrezana S."/>
            <person name="Celniker S.E."/>
            <person name="Chang J.L."/>
            <person name="Chapple C."/>
            <person name="Chatterji S."/>
            <person name="Chinwalla A."/>
            <person name="Civetta A."/>
            <person name="Clifton S.W."/>
            <person name="Comeron J.M."/>
            <person name="Costello J.C."/>
            <person name="Coyne J.A."/>
            <person name="Daub J."/>
            <person name="David R.G."/>
            <person name="Delcher A.L."/>
            <person name="Delehaunty K."/>
            <person name="Do C.B."/>
            <person name="Ebling H."/>
            <person name="Edwards K."/>
            <person name="Eickbush T."/>
            <person name="Evans J.D."/>
            <person name="Filipski A."/>
            <person name="Findeiss S."/>
            <person name="Freyhult E."/>
            <person name="Fulton L."/>
            <person name="Fulton R."/>
            <person name="Garcia A.C."/>
            <person name="Gardiner A."/>
            <person name="Garfield D.A."/>
            <person name="Garvin B.E."/>
            <person name="Gibson G."/>
            <person name="Gilbert D."/>
            <person name="Gnerre S."/>
            <person name="Godfrey J."/>
            <person name="Good R."/>
            <person name="Gotea V."/>
            <person name="Gravely B."/>
            <person name="Greenberg A.J."/>
            <person name="Griffiths-Jones S."/>
            <person name="Gross S."/>
            <person name="Guigo R."/>
            <person name="Gustafson E.A."/>
            <person name="Haerty W."/>
            <person name="Hahn M.W."/>
            <person name="Halligan D.L."/>
            <person name="Halpern A.L."/>
            <person name="Halter G.M."/>
            <person name="Han M.V."/>
            <person name="Heger A."/>
            <person name="Hillier L."/>
            <person name="Hinrichs A.S."/>
            <person name="Holmes I."/>
            <person name="Hoskins R.A."/>
            <person name="Hubisz M.J."/>
            <person name="Hultmark D."/>
            <person name="Huntley M.A."/>
            <person name="Jaffe D.B."/>
            <person name="Jagadeeshan S."/>
            <person name="Jeck W.R."/>
            <person name="Johnson J."/>
            <person name="Jones C.D."/>
            <person name="Jordan W.C."/>
            <person name="Karpen G.H."/>
            <person name="Kataoka E."/>
            <person name="Keightley P.D."/>
            <person name="Kheradpour P."/>
            <person name="Kirkness E.F."/>
            <person name="Koerich L.B."/>
            <person name="Kristiansen K."/>
            <person name="Kudrna D."/>
            <person name="Kulathinal R.J."/>
            <person name="Kumar S."/>
            <person name="Kwok R."/>
            <person name="Lander E."/>
            <person name="Langley C.H."/>
            <person name="Lapoint R."/>
            <person name="Lazzaro B.P."/>
            <person name="Lee S.J."/>
            <person name="Levesque L."/>
            <person name="Li R."/>
            <person name="Lin C.F."/>
            <person name="Lin M.F."/>
            <person name="Lindblad-Toh K."/>
            <person name="Llopart A."/>
            <person name="Long M."/>
            <person name="Low L."/>
            <person name="Lozovsky E."/>
            <person name="Lu J."/>
            <person name="Luo M."/>
            <person name="Machado C.A."/>
            <person name="Makalowski W."/>
            <person name="Marzo M."/>
            <person name="Matsuda M."/>
            <person name="Matzkin L."/>
            <person name="McAllister B."/>
            <person name="McBride C.S."/>
            <person name="McKernan B."/>
            <person name="McKernan K."/>
            <person name="Mendez-Lago M."/>
            <person name="Minx P."/>
            <person name="Mollenhauer M.U."/>
            <person name="Montooth K."/>
            <person name="Mount S.M."/>
            <person name="Mu X."/>
            <person name="Myers E."/>
            <person name="Negre B."/>
            <person name="Newfeld S."/>
            <person name="Nielsen R."/>
            <person name="Noor M.A."/>
            <person name="O'Grady P."/>
            <person name="Pachter L."/>
            <person name="Papaceit M."/>
            <person name="Parisi M.J."/>
            <person name="Parisi M."/>
            <person name="Parts L."/>
            <person name="Pedersen J.S."/>
            <person name="Pesole G."/>
            <person name="Phillippy A.M."/>
            <person name="Ponting C.P."/>
            <person name="Pop M."/>
            <person name="Porcelli D."/>
            <person name="Powell J.R."/>
            <person name="Prohaska S."/>
            <person name="Pruitt K."/>
            <person name="Puig M."/>
            <person name="Quesneville H."/>
            <person name="Ram K.R."/>
            <person name="Rand D."/>
            <person name="Rasmussen M.D."/>
            <person name="Reed L.K."/>
            <person name="Reenan R."/>
            <person name="Reily A."/>
            <person name="Remington K.A."/>
            <person name="Rieger T.T."/>
            <person name="Ritchie M.G."/>
            <person name="Robin C."/>
            <person name="Rogers Y.H."/>
            <person name="Rohde C."/>
            <person name="Rozas J."/>
            <person name="Rubenfield M.J."/>
            <person name="Ruiz A."/>
            <person name="Russo S."/>
            <person name="Salzberg S.L."/>
            <person name="Sanchez-Gracia A."/>
            <person name="Saranga D.J."/>
            <person name="Sato H."/>
            <person name="Schaeffer S.W."/>
            <person name="Schatz M.C."/>
            <person name="Schlenke T."/>
            <person name="Schwartz R."/>
            <person name="Segarra C."/>
            <person name="Singh R.S."/>
            <person name="Sirot L."/>
            <person name="Sirota M."/>
            <person name="Sisneros N.B."/>
            <person name="Smith C.D."/>
            <person name="Smith T.F."/>
            <person name="Spieth J."/>
            <person name="Stage D.E."/>
            <person name="Stark A."/>
            <person name="Stephan W."/>
            <person name="Strausberg R.L."/>
            <person name="Strempel S."/>
            <person name="Sturgill D."/>
            <person name="Sutton G."/>
            <person name="Sutton G.G."/>
            <person name="Tao W."/>
            <person name="Teichmann S."/>
            <person name="Tobari Y.N."/>
            <person name="Tomimura Y."/>
            <person name="Tsolas J.M."/>
            <person name="Valente V.L."/>
            <person name="Venter E."/>
            <person name="Venter J.C."/>
            <person name="Vicario S."/>
            <person name="Vieira F.G."/>
            <person name="Vilella A.J."/>
            <person name="Villasante A."/>
            <person name="Walenz B."/>
            <person name="Wang J."/>
            <person name="Wasserman M."/>
            <person name="Watts T."/>
            <person name="Wilson D."/>
            <person name="Wilson R.K."/>
            <person name="Wing R.A."/>
            <person name="Wolfner M.F."/>
            <person name="Wong A."/>
            <person name="Wong G.K."/>
            <person name="Wu C.I."/>
            <person name="Wu G."/>
            <person name="Yamamoto D."/>
            <person name="Yang H.P."/>
            <person name="Yang S.P."/>
            <person name="Yorke J.A."/>
            <person name="Yoshida K."/>
            <person name="Zdobnov E."/>
            <person name="Zhang P."/>
            <person name="Zhang Y."/>
            <person name="Zimin A.V."/>
            <person name="Baldwin J."/>
            <person name="Abdouelleil A."/>
            <person name="Abdulkadir J."/>
            <person name="Abebe A."/>
            <person name="Abera B."/>
            <person name="Abreu J."/>
            <person name="Acer S.C."/>
            <person name="Aftuck L."/>
            <person name="Alexander A."/>
            <person name="An P."/>
            <person name="Anderson E."/>
            <person name="Anderson S."/>
            <person name="Arachi H."/>
            <person name="Azer M."/>
            <person name="Bachantsang P."/>
            <person name="Barry A."/>
            <person name="Bayul T."/>
            <person name="Berlin A."/>
            <person name="Bessette D."/>
            <person name="Bloom T."/>
            <person name="Blye J."/>
            <person name="Boguslavskiy L."/>
            <person name="Bonnet C."/>
            <person name="Boukhgalter B."/>
            <person name="Bourzgui I."/>
            <person name="Brown A."/>
            <person name="Cahill P."/>
            <person name="Channer S."/>
            <person name="Cheshatsang Y."/>
            <person name="Chuda L."/>
            <person name="Citroen M."/>
            <person name="Collymore A."/>
            <person name="Cooke P."/>
            <person name="Costello M."/>
            <person name="D'Aco K."/>
            <person name="Daza R."/>
            <person name="De Haan G."/>
            <person name="DeGray S."/>
            <person name="DeMaso C."/>
            <person name="Dhargay N."/>
            <person name="Dooley K."/>
            <person name="Dooley E."/>
            <person name="Doricent M."/>
            <person name="Dorje P."/>
            <person name="Dorjee K."/>
            <person name="Dupes A."/>
            <person name="Elong R."/>
            <person name="Falk J."/>
            <person name="Farina A."/>
            <person name="Faro S."/>
            <person name="Ferguson D."/>
            <person name="Fisher S."/>
            <person name="Foley C.D."/>
            <person name="Franke A."/>
            <person name="Friedrich D."/>
            <person name="Gadbois L."/>
            <person name="Gearin G."/>
            <person name="Gearin C.R."/>
            <person name="Giannoukos G."/>
            <person name="Goode T."/>
            <person name="Graham J."/>
            <person name="Grandbois E."/>
            <person name="Grewal S."/>
            <person name="Gyaltsen K."/>
            <person name="Hafez N."/>
            <person name="Hagos B."/>
            <person name="Hall J."/>
            <person name="Henson C."/>
            <person name="Hollinger A."/>
            <person name="Honan T."/>
            <person name="Huard M.D."/>
            <person name="Hughes L."/>
            <person name="Hurhula B."/>
            <person name="Husby M.E."/>
            <person name="Kamat A."/>
            <person name="Kanga B."/>
            <person name="Kashin S."/>
            <person name="Khazanovich D."/>
            <person name="Kisner P."/>
            <person name="Lance K."/>
            <person name="Lara M."/>
            <person name="Lee W."/>
            <person name="Lennon N."/>
            <person name="Letendre F."/>
            <person name="LeVine R."/>
            <person name="Lipovsky A."/>
            <person name="Liu X."/>
            <person name="Liu J."/>
            <person name="Liu S."/>
            <person name="Lokyitsang T."/>
            <person name="Lokyitsang Y."/>
            <person name="Lubonja R."/>
            <person name="Lui A."/>
            <person name="MacDonald P."/>
            <person name="Magnisalis V."/>
            <person name="Maru K."/>
            <person name="Matthews C."/>
            <person name="McCusker W."/>
            <person name="McDonough S."/>
            <person name="Mehta T."/>
            <person name="Meldrim J."/>
            <person name="Meneus L."/>
            <person name="Mihai O."/>
            <person name="Mihalev A."/>
            <person name="Mihova T."/>
            <person name="Mittelman R."/>
            <person name="Mlenga V."/>
            <person name="Montmayeur A."/>
            <person name="Mulrain L."/>
            <person name="Navidi A."/>
            <person name="Naylor J."/>
            <person name="Negash T."/>
            <person name="Nguyen T."/>
            <person name="Nguyen N."/>
            <person name="Nicol R."/>
            <person name="Norbu C."/>
            <person name="Norbu N."/>
            <person name="Novod N."/>
            <person name="O'Neill B."/>
            <person name="Osman S."/>
            <person name="Markiewicz E."/>
            <person name="Oyono O.L."/>
            <person name="Patti C."/>
            <person name="Phunkhang P."/>
            <person name="Pierre F."/>
            <person name="Priest M."/>
            <person name="Raghuraman S."/>
            <person name="Rege F."/>
            <person name="Reyes R."/>
            <person name="Rise C."/>
            <person name="Rogov P."/>
            <person name="Ross K."/>
            <person name="Ryan E."/>
            <person name="Settipalli S."/>
            <person name="Shea T."/>
            <person name="Sherpa N."/>
            <person name="Shi L."/>
            <person name="Shih D."/>
            <person name="Sparrow T."/>
            <person name="Spaulding J."/>
            <person name="Stalker J."/>
            <person name="Stange-Thomann N."/>
            <person name="Stavropoulos S."/>
            <person name="Stone C."/>
            <person name="Strader C."/>
            <person name="Tesfaye S."/>
            <person name="Thomson T."/>
            <person name="Thoulutsang Y."/>
            <person name="Thoulutsang D."/>
            <person name="Topham K."/>
            <person name="Topping I."/>
            <person name="Tsamla T."/>
            <person name="Vassiliev H."/>
            <person name="Vo A."/>
            <person name="Wangchuk T."/>
            <person name="Wangdi T."/>
            <person name="Weiand M."/>
            <person name="Wilkinson J."/>
            <person name="Wilson A."/>
            <person name="Yadav S."/>
            <person name="Young G."/>
            <person name="Yu Q."/>
            <person name="Zembek L."/>
            <person name="Zhong D."/>
            <person name="Zimmer A."/>
            <person name="Zwirko Z."/>
            <person name="Jaffe D.B."/>
            <person name="Alvarez P."/>
            <person name="Brockman W."/>
            <person name="Butler J."/>
            <person name="Chin C."/>
            <person name="Gnerre S."/>
            <person name="Grabherr M."/>
            <person name="Kleber M."/>
            <person name="Mauceli E."/>
            <person name="MacCallum I."/>
        </authorList>
    </citation>
    <scope>NUCLEOTIDE SEQUENCE [LARGE SCALE GENOMIC DNA]</scope>
    <source>
        <strain evidence="16">MSH-3 / Tucson 14011-0111.49</strain>
    </source>
</reference>
<organism evidence="16">
    <name type="scientific">Drosophila persimilis</name>
    <name type="common">Fruit fly</name>
    <dbReference type="NCBI Taxonomy" id="7234"/>
    <lineage>
        <taxon>Eukaryota</taxon>
        <taxon>Metazoa</taxon>
        <taxon>Ecdysozoa</taxon>
        <taxon>Arthropoda</taxon>
        <taxon>Hexapoda</taxon>
        <taxon>Insecta</taxon>
        <taxon>Pterygota</taxon>
        <taxon>Neoptera</taxon>
        <taxon>Endopterygota</taxon>
        <taxon>Diptera</taxon>
        <taxon>Brachycera</taxon>
        <taxon>Muscomorpha</taxon>
        <taxon>Ephydroidea</taxon>
        <taxon>Drosophilidae</taxon>
        <taxon>Drosophila</taxon>
        <taxon>Sophophora</taxon>
    </lineage>
</organism>
<feature type="region of interest" description="Disordered" evidence="12">
    <location>
        <begin position="513"/>
        <end position="533"/>
    </location>
</feature>
<dbReference type="SUPFAM" id="SSF81321">
    <property type="entry name" value="Family A G protein-coupled receptor-like"/>
    <property type="match status" value="1"/>
</dbReference>
<dbReference type="SMR" id="B4GMI0"/>
<dbReference type="PANTHER" id="PTHR24248">
    <property type="entry name" value="ADRENERGIC RECEPTOR-RELATED G-PROTEIN COUPLED RECEPTOR"/>
    <property type="match status" value="1"/>
</dbReference>
<dbReference type="GO" id="GO:0008226">
    <property type="term" value="F:tyramine receptor activity"/>
    <property type="evidence" value="ECO:0007669"/>
    <property type="project" value="EnsemblMetazoa"/>
</dbReference>
<evidence type="ECO:0000256" key="4">
    <source>
        <dbReference type="ARBA" id="ARBA00022692"/>
    </source>
</evidence>
<comment type="similarity">
    <text evidence="2 11">Belongs to the G-protein coupled receptor 1 family.</text>
</comment>
<feature type="transmembrane region" description="Helical" evidence="13">
    <location>
        <begin position="277"/>
        <end position="299"/>
    </location>
</feature>
<evidence type="ECO:0000256" key="5">
    <source>
        <dbReference type="ARBA" id="ARBA00022989"/>
    </source>
</evidence>
<dbReference type="HOGENOM" id="CLU_009579_11_1_1"/>
<keyword evidence="5 13" id="KW-1133">Transmembrane helix</keyword>
<keyword evidence="7 13" id="KW-0472">Membrane</keyword>
<dbReference type="InterPro" id="IPR017452">
    <property type="entry name" value="GPCR_Rhodpsn_7TM"/>
</dbReference>
<dbReference type="Gene3D" id="1.20.1070.10">
    <property type="entry name" value="Rhodopsin 7-helix transmembrane proteins"/>
    <property type="match status" value="2"/>
</dbReference>
<keyword evidence="9 11" id="KW-0675">Receptor</keyword>
<evidence type="ECO:0000256" key="10">
    <source>
        <dbReference type="ARBA" id="ARBA00023224"/>
    </source>
</evidence>
<evidence type="ECO:0000256" key="6">
    <source>
        <dbReference type="ARBA" id="ARBA00023040"/>
    </source>
</evidence>
<dbReference type="OrthoDB" id="5977853at2759"/>
<dbReference type="GO" id="GO:0005886">
    <property type="term" value="C:plasma membrane"/>
    <property type="evidence" value="ECO:0007669"/>
    <property type="project" value="UniProtKB-SubCell"/>
</dbReference>
<dbReference type="EMBL" id="CH479185">
    <property type="protein sequence ID" value="EDW38054.1"/>
    <property type="molecule type" value="Genomic_DNA"/>
</dbReference>
<dbReference type="PROSITE" id="PS00237">
    <property type="entry name" value="G_PROTEIN_RECEP_F1_1"/>
    <property type="match status" value="1"/>
</dbReference>
<dbReference type="OMA" id="WRCKRLA"/>
<keyword evidence="10 11" id="KW-0807">Transducer</keyword>
<evidence type="ECO:0000256" key="3">
    <source>
        <dbReference type="ARBA" id="ARBA00022475"/>
    </source>
</evidence>
<accession>B4GMI0</accession>
<dbReference type="Pfam" id="PF00001">
    <property type="entry name" value="7tm_1"/>
    <property type="match status" value="1"/>
</dbReference>
<evidence type="ECO:0000256" key="11">
    <source>
        <dbReference type="RuleBase" id="RU000688"/>
    </source>
</evidence>
<evidence type="ECO:0000256" key="7">
    <source>
        <dbReference type="ARBA" id="ARBA00023136"/>
    </source>
</evidence>
<dbReference type="KEGG" id="dpe:6594528"/>
<dbReference type="GO" id="GO:0004993">
    <property type="term" value="F:G protein-coupled serotonin receptor activity"/>
    <property type="evidence" value="ECO:0007669"/>
    <property type="project" value="UniProtKB-ARBA"/>
</dbReference>
<dbReference type="GO" id="GO:0007193">
    <property type="term" value="P:adenylate cyclase-inhibiting G protein-coupled receptor signaling pathway"/>
    <property type="evidence" value="ECO:0007669"/>
    <property type="project" value="EnsemblMetazoa"/>
</dbReference>
<keyword evidence="8" id="KW-1015">Disulfide bond</keyword>
<dbReference type="PROSITE" id="PS50262">
    <property type="entry name" value="G_PROTEIN_RECEP_F1_2"/>
    <property type="match status" value="1"/>
</dbReference>
<feature type="region of interest" description="Disordered" evidence="12">
    <location>
        <begin position="1"/>
        <end position="29"/>
    </location>
</feature>
<feature type="transmembrane region" description="Helical" evidence="13">
    <location>
        <begin position="234"/>
        <end position="257"/>
    </location>
</feature>
<feature type="compositionally biased region" description="Basic residues" evidence="12">
    <location>
        <begin position="514"/>
        <end position="532"/>
    </location>
</feature>
<evidence type="ECO:0000256" key="12">
    <source>
        <dbReference type="SAM" id="MobiDB-lite"/>
    </source>
</evidence>
<feature type="transmembrane region" description="Helical" evidence="13">
    <location>
        <begin position="192"/>
        <end position="213"/>
    </location>
</feature>
<evidence type="ECO:0000256" key="9">
    <source>
        <dbReference type="ARBA" id="ARBA00023170"/>
    </source>
</evidence>
<evidence type="ECO:0000313" key="16">
    <source>
        <dbReference type="Proteomes" id="UP000008744"/>
    </source>
</evidence>
<dbReference type="PANTHER" id="PTHR24248:SF199">
    <property type="entry name" value="IP13425P-RELATED"/>
    <property type="match status" value="1"/>
</dbReference>
<feature type="transmembrane region" description="Helical" evidence="13">
    <location>
        <begin position="549"/>
        <end position="570"/>
    </location>
</feature>
<dbReference type="InterPro" id="IPR000276">
    <property type="entry name" value="GPCR_Rhodpsn"/>
</dbReference>